<keyword evidence="1" id="KW-0472">Membrane</keyword>
<evidence type="ECO:0000313" key="3">
    <source>
        <dbReference type="Proteomes" id="UP001480595"/>
    </source>
</evidence>
<keyword evidence="3" id="KW-1185">Reference proteome</keyword>
<feature type="transmembrane region" description="Helical" evidence="1">
    <location>
        <begin position="246"/>
        <end position="271"/>
    </location>
</feature>
<feature type="transmembrane region" description="Helical" evidence="1">
    <location>
        <begin position="161"/>
        <end position="181"/>
    </location>
</feature>
<feature type="transmembrane region" description="Helical" evidence="1">
    <location>
        <begin position="6"/>
        <end position="26"/>
    </location>
</feature>
<keyword evidence="1" id="KW-0812">Transmembrane</keyword>
<feature type="transmembrane region" description="Helical" evidence="1">
    <location>
        <begin position="323"/>
        <end position="340"/>
    </location>
</feature>
<feature type="transmembrane region" description="Helical" evidence="1">
    <location>
        <begin position="119"/>
        <end position="141"/>
    </location>
</feature>
<keyword evidence="1" id="KW-1133">Transmembrane helix</keyword>
<dbReference type="RefSeq" id="XP_066720575.1">
    <property type="nucleotide sequence ID" value="XM_066852434.1"/>
</dbReference>
<reference evidence="2 3" key="1">
    <citation type="submission" date="2023-01" db="EMBL/GenBank/DDBJ databases">
        <title>Analysis of 21 Apiospora genomes using comparative genomics revels a genus with tremendous synthesis potential of carbohydrate active enzymes and secondary metabolites.</title>
        <authorList>
            <person name="Sorensen T."/>
        </authorList>
    </citation>
    <scope>NUCLEOTIDE SEQUENCE [LARGE SCALE GENOMIC DNA]</scope>
    <source>
        <strain evidence="2 3">CBS 135458</strain>
    </source>
</reference>
<evidence type="ECO:0000256" key="1">
    <source>
        <dbReference type="SAM" id="Phobius"/>
    </source>
</evidence>
<organism evidence="2 3">
    <name type="scientific">Apiospora phragmitis</name>
    <dbReference type="NCBI Taxonomy" id="2905665"/>
    <lineage>
        <taxon>Eukaryota</taxon>
        <taxon>Fungi</taxon>
        <taxon>Dikarya</taxon>
        <taxon>Ascomycota</taxon>
        <taxon>Pezizomycotina</taxon>
        <taxon>Sordariomycetes</taxon>
        <taxon>Xylariomycetidae</taxon>
        <taxon>Amphisphaeriales</taxon>
        <taxon>Apiosporaceae</taxon>
        <taxon>Apiospora</taxon>
    </lineage>
</organism>
<dbReference type="Proteomes" id="UP001480595">
    <property type="component" value="Unassembled WGS sequence"/>
</dbReference>
<dbReference type="GeneID" id="92085497"/>
<sequence>MPYFTVHIFPLVSVFGLYAVSSFMTYSGLAEAFAASQGGGKDGPYVRLLPDGHTPVLTAYTGLGLLDAYLANLQYIFVPVVDGSSPELSLLGWHWGNLLLPLFVVMLGESLRSGRARDLVLFGLWGLAIQYCGYFVTMPIYCYVHLLSSTITSWRPSPTAARLIPISMLVGYVLPSVAMSLSSLHSGQSRQVAVAVWQNFPAWIATVQWALMWWTSSMPSPPDAAASSKKPTPSPSKGFENAATRIYRAVALISGLMHVAGLMPVLLAILWPEHLVALSPVNLDEPTLLSLQAGHFFLPPKWDSRVQISSMAEGAGNFLRYDYYIGTAAALLWAAIFRNSRRRQVVSKRQNASTERSWWSVGIAGAKQCLMIATSTVMGGPGFTIAILMN</sequence>
<accession>A0ABR1WR92</accession>
<gene>
    <name evidence="2" type="ORF">PG994_001025</name>
</gene>
<name>A0ABR1WR92_9PEZI</name>
<protein>
    <submittedName>
        <fullName evidence="2">Uncharacterized protein</fullName>
    </submittedName>
</protein>
<feature type="transmembrane region" description="Helical" evidence="1">
    <location>
        <begin position="90"/>
        <end position="107"/>
    </location>
</feature>
<evidence type="ECO:0000313" key="2">
    <source>
        <dbReference type="EMBL" id="KAK8086051.1"/>
    </source>
</evidence>
<proteinExistence type="predicted"/>
<dbReference type="EMBL" id="JAQQWL010000002">
    <property type="protein sequence ID" value="KAK8086051.1"/>
    <property type="molecule type" value="Genomic_DNA"/>
</dbReference>
<comment type="caution">
    <text evidence="2">The sequence shown here is derived from an EMBL/GenBank/DDBJ whole genome shotgun (WGS) entry which is preliminary data.</text>
</comment>